<evidence type="ECO:0000313" key="2">
    <source>
        <dbReference type="Proteomes" id="UP000821845"/>
    </source>
</evidence>
<keyword evidence="2" id="KW-1185">Reference proteome</keyword>
<protein>
    <submittedName>
        <fullName evidence="1">Uncharacterized protein</fullName>
    </submittedName>
</protein>
<dbReference type="EMBL" id="CM023483">
    <property type="protein sequence ID" value="KAH6936473.1"/>
    <property type="molecule type" value="Genomic_DNA"/>
</dbReference>
<comment type="caution">
    <text evidence="1">The sequence shown here is derived from an EMBL/GenBank/DDBJ whole genome shotgun (WGS) entry which is preliminary data.</text>
</comment>
<name>A0ACB7SP25_HYAAI</name>
<sequence length="164" mass="18551">MHPSPRIGASSPEPQRVAPNELTPVHQRSSRRLRATLRLEFSKDLASSIETMHCWKGDNAAIYVQVTRASYFLRAARACFSRSTEVRANRAGQKEKKRRCGSWTPPIEKDGDYETAAISWSDSRPLHVENRRTAPLARRKILSLVDSVTCMCIAACRFANSEEY</sequence>
<organism evidence="1 2">
    <name type="scientific">Hyalomma asiaticum</name>
    <name type="common">Tick</name>
    <dbReference type="NCBI Taxonomy" id="266040"/>
    <lineage>
        <taxon>Eukaryota</taxon>
        <taxon>Metazoa</taxon>
        <taxon>Ecdysozoa</taxon>
        <taxon>Arthropoda</taxon>
        <taxon>Chelicerata</taxon>
        <taxon>Arachnida</taxon>
        <taxon>Acari</taxon>
        <taxon>Parasitiformes</taxon>
        <taxon>Ixodida</taxon>
        <taxon>Ixodoidea</taxon>
        <taxon>Ixodidae</taxon>
        <taxon>Hyalomminae</taxon>
        <taxon>Hyalomma</taxon>
    </lineage>
</organism>
<proteinExistence type="predicted"/>
<accession>A0ACB7SP25</accession>
<gene>
    <name evidence="1" type="ORF">HPB50_017994</name>
</gene>
<reference evidence="1" key="1">
    <citation type="submission" date="2020-05" db="EMBL/GenBank/DDBJ databases">
        <title>Large-scale comparative analyses of tick genomes elucidate their genetic diversity and vector capacities.</title>
        <authorList>
            <person name="Jia N."/>
            <person name="Wang J."/>
            <person name="Shi W."/>
            <person name="Du L."/>
            <person name="Sun Y."/>
            <person name="Zhan W."/>
            <person name="Jiang J."/>
            <person name="Wang Q."/>
            <person name="Zhang B."/>
            <person name="Ji P."/>
            <person name="Sakyi L.B."/>
            <person name="Cui X."/>
            <person name="Yuan T."/>
            <person name="Jiang B."/>
            <person name="Yang W."/>
            <person name="Lam T.T.-Y."/>
            <person name="Chang Q."/>
            <person name="Ding S."/>
            <person name="Wang X."/>
            <person name="Zhu J."/>
            <person name="Ruan X."/>
            <person name="Zhao L."/>
            <person name="Wei J."/>
            <person name="Que T."/>
            <person name="Du C."/>
            <person name="Cheng J."/>
            <person name="Dai P."/>
            <person name="Han X."/>
            <person name="Huang E."/>
            <person name="Gao Y."/>
            <person name="Liu J."/>
            <person name="Shao H."/>
            <person name="Ye R."/>
            <person name="Li L."/>
            <person name="Wei W."/>
            <person name="Wang X."/>
            <person name="Wang C."/>
            <person name="Yang T."/>
            <person name="Huo Q."/>
            <person name="Li W."/>
            <person name="Guo W."/>
            <person name="Chen H."/>
            <person name="Zhou L."/>
            <person name="Ni X."/>
            <person name="Tian J."/>
            <person name="Zhou Y."/>
            <person name="Sheng Y."/>
            <person name="Liu T."/>
            <person name="Pan Y."/>
            <person name="Xia L."/>
            <person name="Li J."/>
            <person name="Zhao F."/>
            <person name="Cao W."/>
        </authorList>
    </citation>
    <scope>NUCLEOTIDE SEQUENCE</scope>
    <source>
        <strain evidence="1">Hyas-2018</strain>
    </source>
</reference>
<evidence type="ECO:0000313" key="1">
    <source>
        <dbReference type="EMBL" id="KAH6936473.1"/>
    </source>
</evidence>
<dbReference type="Proteomes" id="UP000821845">
    <property type="component" value="Chromosome 3"/>
</dbReference>